<evidence type="ECO:0000313" key="1">
    <source>
        <dbReference type="EMBL" id="KYF92591.1"/>
    </source>
</evidence>
<name>A0A150SJK3_SORCE</name>
<dbReference type="AlphaFoldDB" id="A0A150SJK3"/>
<proteinExistence type="predicted"/>
<evidence type="ECO:0000313" key="2">
    <source>
        <dbReference type="Proteomes" id="UP000075635"/>
    </source>
</evidence>
<dbReference type="EMBL" id="JEMB01000902">
    <property type="protein sequence ID" value="KYF92591.1"/>
    <property type="molecule type" value="Genomic_DNA"/>
</dbReference>
<sequence>MSKITVAFLFLFIGLVVGFFAGIEATKAGSAFLEDLASSEAPSDLAHAQSYVRPGFSFKYPGNWRVEADAPENDPDHHLSVESPGSCMTMLFVFDTPTEPADNVQAHIDAFVPRLISAPARTPFTRWGKYAGRGVLLKGKLLGVNEGSVRVFAHANDKRSFVAVEQCYDDDMEHVKPGLELVESSFELSP</sequence>
<reference evidence="1 2" key="1">
    <citation type="submission" date="2014-02" db="EMBL/GenBank/DDBJ databases">
        <title>The small core and large imbalanced accessory genome model reveals a collaborative survival strategy of Sorangium cellulosum strains in nature.</title>
        <authorList>
            <person name="Han K."/>
            <person name="Peng R."/>
            <person name="Blom J."/>
            <person name="Li Y.-Z."/>
        </authorList>
    </citation>
    <scope>NUCLEOTIDE SEQUENCE [LARGE SCALE GENOMIC DNA]</scope>
    <source>
        <strain evidence="1 2">So0011-07</strain>
    </source>
</reference>
<protein>
    <submittedName>
        <fullName evidence="1">Uncharacterized protein</fullName>
    </submittedName>
</protein>
<organism evidence="1 2">
    <name type="scientific">Sorangium cellulosum</name>
    <name type="common">Polyangium cellulosum</name>
    <dbReference type="NCBI Taxonomy" id="56"/>
    <lineage>
        <taxon>Bacteria</taxon>
        <taxon>Pseudomonadati</taxon>
        <taxon>Myxococcota</taxon>
        <taxon>Polyangia</taxon>
        <taxon>Polyangiales</taxon>
        <taxon>Polyangiaceae</taxon>
        <taxon>Sorangium</taxon>
    </lineage>
</organism>
<comment type="caution">
    <text evidence="1">The sequence shown here is derived from an EMBL/GenBank/DDBJ whole genome shotgun (WGS) entry which is preliminary data.</text>
</comment>
<dbReference type="Proteomes" id="UP000075635">
    <property type="component" value="Unassembled WGS sequence"/>
</dbReference>
<gene>
    <name evidence="1" type="ORF">BE17_14315</name>
</gene>
<accession>A0A150SJK3</accession>